<accession>A0A9X3SR60</accession>
<keyword evidence="3" id="KW-1185">Reference proteome</keyword>
<proteinExistence type="predicted"/>
<gene>
    <name evidence="2" type="ORF">O1R50_15095</name>
</gene>
<organism evidence="2 3">
    <name type="scientific">Glycomyces luteolus</name>
    <dbReference type="NCBI Taxonomy" id="2670330"/>
    <lineage>
        <taxon>Bacteria</taxon>
        <taxon>Bacillati</taxon>
        <taxon>Actinomycetota</taxon>
        <taxon>Actinomycetes</taxon>
        <taxon>Glycomycetales</taxon>
        <taxon>Glycomycetaceae</taxon>
        <taxon>Glycomyces</taxon>
    </lineage>
</organism>
<dbReference type="Proteomes" id="UP001146067">
    <property type="component" value="Unassembled WGS sequence"/>
</dbReference>
<protein>
    <recommendedName>
        <fullName evidence="4">Amidase domain-containing protein</fullName>
    </recommendedName>
</protein>
<dbReference type="Gene3D" id="3.90.1720.10">
    <property type="entry name" value="endopeptidase domain like (from Nostoc punctiforme)"/>
    <property type="match status" value="1"/>
</dbReference>
<feature type="chain" id="PRO_5040905802" description="Amidase domain-containing protein" evidence="1">
    <location>
        <begin position="39"/>
        <end position="179"/>
    </location>
</feature>
<evidence type="ECO:0008006" key="4">
    <source>
        <dbReference type="Google" id="ProtNLM"/>
    </source>
</evidence>
<comment type="caution">
    <text evidence="2">The sequence shown here is derived from an EMBL/GenBank/DDBJ whole genome shotgun (WGS) entry which is preliminary data.</text>
</comment>
<evidence type="ECO:0000313" key="3">
    <source>
        <dbReference type="Proteomes" id="UP001146067"/>
    </source>
</evidence>
<dbReference type="AlphaFoldDB" id="A0A9X3SR60"/>
<name>A0A9X3SR60_9ACTN</name>
<dbReference type="EMBL" id="JAPZVP010000011">
    <property type="protein sequence ID" value="MDA1360956.1"/>
    <property type="molecule type" value="Genomic_DNA"/>
</dbReference>
<feature type="signal peptide" evidence="1">
    <location>
        <begin position="1"/>
        <end position="38"/>
    </location>
</feature>
<reference evidence="2" key="1">
    <citation type="submission" date="2022-12" db="EMBL/GenBank/DDBJ databases">
        <title>Gycomyces niveus sp.nov.,a novel actinomycete isolated from soil in Shouguan.</title>
        <authorList>
            <person name="Yang X."/>
        </authorList>
    </citation>
    <scope>NUCLEOTIDE SEQUENCE</scope>
    <source>
        <strain evidence="2">NEAU-A15</strain>
    </source>
</reference>
<dbReference type="RefSeq" id="WP_270110918.1">
    <property type="nucleotide sequence ID" value="NZ_JAPZVP010000011.1"/>
</dbReference>
<dbReference type="PROSITE" id="PS51318">
    <property type="entry name" value="TAT"/>
    <property type="match status" value="1"/>
</dbReference>
<evidence type="ECO:0000313" key="2">
    <source>
        <dbReference type="EMBL" id="MDA1360956.1"/>
    </source>
</evidence>
<evidence type="ECO:0000256" key="1">
    <source>
        <dbReference type="SAM" id="SignalP"/>
    </source>
</evidence>
<keyword evidence="1" id="KW-0732">Signal</keyword>
<sequence length="179" mass="20499">MASQPEQPNLSRRRLLRAAAIVPAVAIPTLAVASPAHAGYLGNISRSNVMTRARDWYDRNIQYSYDYRARATDNDGDHEYRRDCSGFVSMAWHSATPGHSTRDLTAISHPIYWSSLKPGDALNHYDDHCMLFHKWIEEGVSFKVYHLVDPDHDMEYDTKYVSSLKDAGYSPLRYDKIFD</sequence>
<dbReference type="InterPro" id="IPR006311">
    <property type="entry name" value="TAT_signal"/>
</dbReference>